<dbReference type="GO" id="GO:0055085">
    <property type="term" value="P:transmembrane transport"/>
    <property type="evidence" value="ECO:0007669"/>
    <property type="project" value="TreeGrafter"/>
</dbReference>
<evidence type="ECO:0000313" key="9">
    <source>
        <dbReference type="EMBL" id="RLJ86738.1"/>
    </source>
</evidence>
<keyword evidence="4" id="KW-1003">Cell membrane</keyword>
<reference evidence="9 10" key="1">
    <citation type="submission" date="2018-10" db="EMBL/GenBank/DDBJ databases">
        <title>Genomic Encyclopedia of Type Strains, Phase IV (KMG-IV): sequencing the most valuable type-strain genomes for metagenomic binning, comparative biology and taxonomic classification.</title>
        <authorList>
            <person name="Goeker M."/>
        </authorList>
    </citation>
    <scope>NUCLEOTIDE SEQUENCE [LARGE SCALE GENOMIC DNA]</scope>
    <source>
        <strain evidence="9 10">DSM 20549</strain>
    </source>
</reference>
<evidence type="ECO:0000256" key="2">
    <source>
        <dbReference type="ARBA" id="ARBA00009773"/>
    </source>
</evidence>
<dbReference type="EMBL" id="RCCP01000003">
    <property type="protein sequence ID" value="RLJ86738.1"/>
    <property type="molecule type" value="Genomic_DNA"/>
</dbReference>
<feature type="transmembrane region" description="Helical" evidence="8">
    <location>
        <begin position="86"/>
        <end position="114"/>
    </location>
</feature>
<evidence type="ECO:0000256" key="3">
    <source>
        <dbReference type="ARBA" id="ARBA00022448"/>
    </source>
</evidence>
<dbReference type="AlphaFoldDB" id="A0A497YI06"/>
<dbReference type="InterPro" id="IPR002549">
    <property type="entry name" value="AI-2E-like"/>
</dbReference>
<keyword evidence="5 8" id="KW-0812">Transmembrane</keyword>
<comment type="subcellular location">
    <subcellularLocation>
        <location evidence="1">Cell membrane</location>
        <topology evidence="1">Multi-pass membrane protein</topology>
    </subcellularLocation>
</comment>
<evidence type="ECO:0000256" key="6">
    <source>
        <dbReference type="ARBA" id="ARBA00022989"/>
    </source>
</evidence>
<name>A0A497YI06_9BACL</name>
<dbReference type="Proteomes" id="UP000280791">
    <property type="component" value="Unassembled WGS sequence"/>
</dbReference>
<accession>A0A497YI06</accession>
<feature type="transmembrane region" description="Helical" evidence="8">
    <location>
        <begin position="26"/>
        <end position="47"/>
    </location>
</feature>
<keyword evidence="10" id="KW-1185">Reference proteome</keyword>
<evidence type="ECO:0000313" key="10">
    <source>
        <dbReference type="Proteomes" id="UP000280791"/>
    </source>
</evidence>
<proteinExistence type="inferred from homology"/>
<keyword evidence="3" id="KW-0813">Transport</keyword>
<evidence type="ECO:0000256" key="8">
    <source>
        <dbReference type="SAM" id="Phobius"/>
    </source>
</evidence>
<comment type="caution">
    <text evidence="9">The sequence shown here is derived from an EMBL/GenBank/DDBJ whole genome shotgun (WGS) entry which is preliminary data.</text>
</comment>
<gene>
    <name evidence="9" type="ORF">DFR62_2341</name>
</gene>
<dbReference type="RefSeq" id="WP_121300489.1">
    <property type="nucleotide sequence ID" value="NZ_QBEW01000042.1"/>
</dbReference>
<evidence type="ECO:0000256" key="4">
    <source>
        <dbReference type="ARBA" id="ARBA00022475"/>
    </source>
</evidence>
<feature type="transmembrane region" description="Helical" evidence="8">
    <location>
        <begin position="244"/>
        <end position="263"/>
    </location>
</feature>
<sequence>MGPEQNKTAFSLAASWFMKWVLNNKAVSVLIILLLIQLNILLVPRISFIFEPLVALFGVMGLPLIMAGVLYYLLNPLIDWMESKKIHRIGAISIVLIAIIGLIVWGIATLIPVIREQTISLLDNWREYVDRFIAQVDAFFQNDLLSRLQTQLTGGEGDLSTSITEQADEVVGTTVSGIGNVFGIVSTTVLALITTPFVLFYLLKDGHHLPYHIMKFVPSRMREQTYRLLREMNMQISQYIRGQLLVAFFVGLMFWIGLSIIGLEYALTLGILAGALNLIPFLGTFIAVIPIAVIPIVVIAIVLHSPLMLLKVLAVFTIEQTLEGRVVQPLVLGSSLNIHPVTIIAVLLTAGSLFGLPGVILGIPAYAVLKVILVHLFTWYQSYTGMYADDYNPAPKPLVSEKKKKKLLKRKKKIE</sequence>
<dbReference type="PANTHER" id="PTHR21716:SF53">
    <property type="entry name" value="PERMEASE PERM-RELATED"/>
    <property type="match status" value="1"/>
</dbReference>
<comment type="similarity">
    <text evidence="2">Belongs to the autoinducer-2 exporter (AI-2E) (TC 2.A.86) family.</text>
</comment>
<feature type="transmembrane region" description="Helical" evidence="8">
    <location>
        <begin position="53"/>
        <end position="74"/>
    </location>
</feature>
<dbReference type="GO" id="GO:0005886">
    <property type="term" value="C:plasma membrane"/>
    <property type="evidence" value="ECO:0007669"/>
    <property type="project" value="UniProtKB-SubCell"/>
</dbReference>
<dbReference type="OrthoDB" id="9793390at2"/>
<protein>
    <submittedName>
        <fullName evidence="9">Putative PurR-regulated permease PerM</fullName>
    </submittedName>
</protein>
<organism evidence="9 10">
    <name type="scientific">Planococcus citreus</name>
    <dbReference type="NCBI Taxonomy" id="1373"/>
    <lineage>
        <taxon>Bacteria</taxon>
        <taxon>Bacillati</taxon>
        <taxon>Bacillota</taxon>
        <taxon>Bacilli</taxon>
        <taxon>Bacillales</taxon>
        <taxon>Caryophanaceae</taxon>
        <taxon>Planococcus</taxon>
    </lineage>
</organism>
<evidence type="ECO:0000256" key="7">
    <source>
        <dbReference type="ARBA" id="ARBA00023136"/>
    </source>
</evidence>
<dbReference type="PANTHER" id="PTHR21716">
    <property type="entry name" value="TRANSMEMBRANE PROTEIN"/>
    <property type="match status" value="1"/>
</dbReference>
<feature type="transmembrane region" description="Helical" evidence="8">
    <location>
        <begin position="181"/>
        <end position="203"/>
    </location>
</feature>
<evidence type="ECO:0000256" key="5">
    <source>
        <dbReference type="ARBA" id="ARBA00022692"/>
    </source>
</evidence>
<dbReference type="Pfam" id="PF01594">
    <property type="entry name" value="AI-2E_transport"/>
    <property type="match status" value="1"/>
</dbReference>
<keyword evidence="7 8" id="KW-0472">Membrane</keyword>
<evidence type="ECO:0000256" key="1">
    <source>
        <dbReference type="ARBA" id="ARBA00004651"/>
    </source>
</evidence>
<keyword evidence="6 8" id="KW-1133">Transmembrane helix</keyword>
<feature type="transmembrane region" description="Helical" evidence="8">
    <location>
        <begin position="363"/>
        <end position="380"/>
    </location>
</feature>